<keyword evidence="4 6" id="KW-0067">ATP-binding</keyword>
<evidence type="ECO:0000313" key="7">
    <source>
        <dbReference type="Proteomes" id="UP000030528"/>
    </source>
</evidence>
<dbReference type="Gene3D" id="3.40.50.300">
    <property type="entry name" value="P-loop containing nucleotide triphosphate hydrolases"/>
    <property type="match status" value="1"/>
</dbReference>
<keyword evidence="3" id="KW-0547">Nucleotide-binding</keyword>
<sequence>MAIELTNVSKSYQSGEVHVQAVKNVTTTIPESKIVTILGPSGSGKSTLLNLVGGIEPHDEGSIQVNDVTLEKLKRKGVTEYRRQNIGFIFQQYNLISTLTVEENVEVGRYLSQNPLDMKDVLEKVRMWDKKDKFPYQLSGGEQQRVAIARALVKNPNILLCDEPTGALDEHTGKNILSLLKFVNDTYHTTVCIITHNQGIGDMAHKVIRMASGEIVEEHWNDELIDPEQVTWA</sequence>
<dbReference type="InterPro" id="IPR017911">
    <property type="entry name" value="MacB-like_ATP-bd"/>
</dbReference>
<dbReference type="InterPro" id="IPR017871">
    <property type="entry name" value="ABC_transporter-like_CS"/>
</dbReference>
<dbReference type="PROSITE" id="PS00211">
    <property type="entry name" value="ABC_TRANSPORTER_1"/>
    <property type="match status" value="1"/>
</dbReference>
<dbReference type="AlphaFoldDB" id="A0A0A5GDL1"/>
<dbReference type="Pfam" id="PF00005">
    <property type="entry name" value="ABC_tran"/>
    <property type="match status" value="1"/>
</dbReference>
<dbReference type="GO" id="GO:0005524">
    <property type="term" value="F:ATP binding"/>
    <property type="evidence" value="ECO:0007669"/>
    <property type="project" value="UniProtKB-KW"/>
</dbReference>
<evidence type="ECO:0000256" key="4">
    <source>
        <dbReference type="ARBA" id="ARBA00022840"/>
    </source>
</evidence>
<dbReference type="InterPro" id="IPR003593">
    <property type="entry name" value="AAA+_ATPase"/>
</dbReference>
<dbReference type="Proteomes" id="UP000030528">
    <property type="component" value="Unassembled WGS sequence"/>
</dbReference>
<dbReference type="PANTHER" id="PTHR42798:SF2">
    <property type="entry name" value="ABC TRANSPORTER ATP-BINDING PROTEIN MG467-RELATED"/>
    <property type="match status" value="1"/>
</dbReference>
<dbReference type="FunFam" id="3.40.50.300:FF:000032">
    <property type="entry name" value="Export ABC transporter ATP-binding protein"/>
    <property type="match status" value="1"/>
</dbReference>
<reference evidence="6 7" key="1">
    <citation type="submission" date="2013-08" db="EMBL/GenBank/DDBJ databases">
        <authorList>
            <person name="Huang J."/>
            <person name="Wang G."/>
        </authorList>
    </citation>
    <scope>NUCLEOTIDE SEQUENCE [LARGE SCALE GENOMIC DNA]</scope>
    <source>
        <strain evidence="6 7">JSM 076056</strain>
    </source>
</reference>
<dbReference type="CDD" id="cd03255">
    <property type="entry name" value="ABC_MJ0796_LolCDE_FtsE"/>
    <property type="match status" value="1"/>
</dbReference>
<comment type="caution">
    <text evidence="6">The sequence shown here is derived from an EMBL/GenBank/DDBJ whole genome shotgun (WGS) entry which is preliminary data.</text>
</comment>
<dbReference type="eggNOG" id="COG1136">
    <property type="taxonomic scope" value="Bacteria"/>
</dbReference>
<protein>
    <submittedName>
        <fullName evidence="6">ABC transporter ATP-binding protein</fullName>
    </submittedName>
</protein>
<dbReference type="STRING" id="1385510.GCA_000425205_02510"/>
<dbReference type="InterPro" id="IPR003439">
    <property type="entry name" value="ABC_transporter-like_ATP-bd"/>
</dbReference>
<dbReference type="PROSITE" id="PS50893">
    <property type="entry name" value="ABC_TRANSPORTER_2"/>
    <property type="match status" value="1"/>
</dbReference>
<evidence type="ECO:0000259" key="5">
    <source>
        <dbReference type="PROSITE" id="PS50893"/>
    </source>
</evidence>
<feature type="domain" description="ABC transporter" evidence="5">
    <location>
        <begin position="3"/>
        <end position="233"/>
    </location>
</feature>
<dbReference type="PANTHER" id="PTHR42798">
    <property type="entry name" value="LIPOPROTEIN-RELEASING SYSTEM ATP-BINDING PROTEIN LOLD"/>
    <property type="match status" value="1"/>
</dbReference>
<keyword evidence="7" id="KW-1185">Reference proteome</keyword>
<keyword evidence="2" id="KW-0813">Transport</keyword>
<dbReference type="GO" id="GO:0022857">
    <property type="term" value="F:transmembrane transporter activity"/>
    <property type="evidence" value="ECO:0007669"/>
    <property type="project" value="UniProtKB-ARBA"/>
</dbReference>
<evidence type="ECO:0000256" key="1">
    <source>
        <dbReference type="ARBA" id="ARBA00005417"/>
    </source>
</evidence>
<dbReference type="GO" id="GO:0098796">
    <property type="term" value="C:membrane protein complex"/>
    <property type="evidence" value="ECO:0007669"/>
    <property type="project" value="UniProtKB-ARBA"/>
</dbReference>
<dbReference type="EMBL" id="AVPE01000010">
    <property type="protein sequence ID" value="KGX91306.1"/>
    <property type="molecule type" value="Genomic_DNA"/>
</dbReference>
<proteinExistence type="inferred from homology"/>
<dbReference type="SUPFAM" id="SSF52540">
    <property type="entry name" value="P-loop containing nucleoside triphosphate hydrolases"/>
    <property type="match status" value="1"/>
</dbReference>
<dbReference type="InterPro" id="IPR027417">
    <property type="entry name" value="P-loop_NTPase"/>
</dbReference>
<evidence type="ECO:0000313" key="6">
    <source>
        <dbReference type="EMBL" id="KGX91306.1"/>
    </source>
</evidence>
<organism evidence="6 7">
    <name type="scientific">Pontibacillus halophilus JSM 076056 = DSM 19796</name>
    <dbReference type="NCBI Taxonomy" id="1385510"/>
    <lineage>
        <taxon>Bacteria</taxon>
        <taxon>Bacillati</taxon>
        <taxon>Bacillota</taxon>
        <taxon>Bacilli</taxon>
        <taxon>Bacillales</taxon>
        <taxon>Bacillaceae</taxon>
        <taxon>Pontibacillus</taxon>
    </lineage>
</organism>
<accession>A0A0A5GDL1</accession>
<comment type="similarity">
    <text evidence="1">Belongs to the ABC transporter superfamily.</text>
</comment>
<evidence type="ECO:0000256" key="2">
    <source>
        <dbReference type="ARBA" id="ARBA00022448"/>
    </source>
</evidence>
<dbReference type="OrthoDB" id="9791546at2"/>
<dbReference type="GO" id="GO:0016887">
    <property type="term" value="F:ATP hydrolysis activity"/>
    <property type="evidence" value="ECO:0007669"/>
    <property type="project" value="InterPro"/>
</dbReference>
<dbReference type="SMART" id="SM00382">
    <property type="entry name" value="AAA"/>
    <property type="match status" value="1"/>
</dbReference>
<gene>
    <name evidence="6" type="ORF">N781_04350</name>
</gene>
<evidence type="ECO:0000256" key="3">
    <source>
        <dbReference type="ARBA" id="ARBA00022741"/>
    </source>
</evidence>
<name>A0A0A5GDL1_9BACI</name>